<evidence type="ECO:0000256" key="3">
    <source>
        <dbReference type="ARBA" id="ARBA00022723"/>
    </source>
</evidence>
<dbReference type="EMBL" id="AKWN02000227">
    <property type="protein sequence ID" value="EMP07581.1"/>
    <property type="molecule type" value="Genomic_DNA"/>
</dbReference>
<evidence type="ECO:0000256" key="1">
    <source>
        <dbReference type="ARBA" id="ARBA00001936"/>
    </source>
</evidence>
<dbReference type="Gene3D" id="3.90.79.10">
    <property type="entry name" value="Nucleoside Triphosphate Pyrophosphohydrolase"/>
    <property type="match status" value="1"/>
</dbReference>
<evidence type="ECO:0000313" key="7">
    <source>
        <dbReference type="EMBL" id="EMP07581.1"/>
    </source>
</evidence>
<dbReference type="Proteomes" id="UP000012117">
    <property type="component" value="Unassembled WGS sequence"/>
</dbReference>
<sequence>MDFQSLKERLIIPQENFIGIPIPPIGQEKSRASSVIFSIYEESDRSQGIILQKRNSNLKTHPGQISFPGGAYSPKDKNLLNTALREWGRRDG</sequence>
<gene>
    <name evidence="7" type="ORF">LEP1GSC124_2551</name>
</gene>
<evidence type="ECO:0000313" key="8">
    <source>
        <dbReference type="Proteomes" id="UP000012117"/>
    </source>
</evidence>
<keyword evidence="5" id="KW-0460">Magnesium</keyword>
<dbReference type="BioCyc" id="LINT1193029:G11R4-3602-MONOMER"/>
<dbReference type="SUPFAM" id="SSF55811">
    <property type="entry name" value="Nudix"/>
    <property type="match status" value="1"/>
</dbReference>
<keyword evidence="6" id="KW-0464">Manganese</keyword>
<name>M6ZND3_LEPIR</name>
<dbReference type="InterPro" id="IPR045121">
    <property type="entry name" value="CoAse"/>
</dbReference>
<evidence type="ECO:0000256" key="2">
    <source>
        <dbReference type="ARBA" id="ARBA00001946"/>
    </source>
</evidence>
<dbReference type="GO" id="GO:0010945">
    <property type="term" value="F:coenzyme A diphosphatase activity"/>
    <property type="evidence" value="ECO:0007669"/>
    <property type="project" value="InterPro"/>
</dbReference>
<evidence type="ECO:0000256" key="4">
    <source>
        <dbReference type="ARBA" id="ARBA00022801"/>
    </source>
</evidence>
<dbReference type="InterPro" id="IPR015797">
    <property type="entry name" value="NUDIX_hydrolase-like_dom_sf"/>
</dbReference>
<proteinExistence type="predicted"/>
<comment type="cofactor">
    <cofactor evidence="2">
        <name>Mg(2+)</name>
        <dbReference type="ChEBI" id="CHEBI:18420"/>
    </cofactor>
</comment>
<keyword evidence="4" id="KW-0378">Hydrolase</keyword>
<dbReference type="PANTHER" id="PTHR12992:SF11">
    <property type="entry name" value="MITOCHONDRIAL COENZYME A DIPHOSPHATASE NUDT8"/>
    <property type="match status" value="1"/>
</dbReference>
<comment type="caution">
    <text evidence="7">The sequence shown here is derived from an EMBL/GenBank/DDBJ whole genome shotgun (WGS) entry which is preliminary data.</text>
</comment>
<evidence type="ECO:0000256" key="5">
    <source>
        <dbReference type="ARBA" id="ARBA00022842"/>
    </source>
</evidence>
<dbReference type="AlphaFoldDB" id="M6ZND3"/>
<keyword evidence="3" id="KW-0479">Metal-binding</keyword>
<accession>M6ZND3</accession>
<organism evidence="7 8">
    <name type="scientific">Leptospira interrogans serovar Pyrogenes str. 200701872</name>
    <dbReference type="NCBI Taxonomy" id="1193029"/>
    <lineage>
        <taxon>Bacteria</taxon>
        <taxon>Pseudomonadati</taxon>
        <taxon>Spirochaetota</taxon>
        <taxon>Spirochaetia</taxon>
        <taxon>Leptospirales</taxon>
        <taxon>Leptospiraceae</taxon>
        <taxon>Leptospira</taxon>
    </lineage>
</organism>
<dbReference type="GO" id="GO:0046872">
    <property type="term" value="F:metal ion binding"/>
    <property type="evidence" value="ECO:0007669"/>
    <property type="project" value="UniProtKB-KW"/>
</dbReference>
<reference evidence="7 8" key="1">
    <citation type="submission" date="2013-01" db="EMBL/GenBank/DDBJ databases">
        <authorList>
            <person name="Harkins D.M."/>
            <person name="Durkin A.S."/>
            <person name="Brinkac L.M."/>
            <person name="Haft D.H."/>
            <person name="Selengut J.D."/>
            <person name="Sanka R."/>
            <person name="DePew J."/>
            <person name="Purushe J."/>
            <person name="Picardeau M."/>
            <person name="Werts C."/>
            <person name="Goarant C."/>
            <person name="Vinetz J.M."/>
            <person name="Sutton G.G."/>
            <person name="Nierman W.C."/>
            <person name="Fouts D.E."/>
        </authorList>
    </citation>
    <scope>NUCLEOTIDE SEQUENCE [LARGE SCALE GENOMIC DNA]</scope>
    <source>
        <strain evidence="7 8">200701872</strain>
    </source>
</reference>
<dbReference type="PANTHER" id="PTHR12992">
    <property type="entry name" value="NUDIX HYDROLASE"/>
    <property type="match status" value="1"/>
</dbReference>
<protein>
    <submittedName>
        <fullName evidence="7">NUDIX domain protein</fullName>
    </submittedName>
</protein>
<evidence type="ECO:0000256" key="6">
    <source>
        <dbReference type="ARBA" id="ARBA00023211"/>
    </source>
</evidence>
<comment type="cofactor">
    <cofactor evidence="1">
        <name>Mn(2+)</name>
        <dbReference type="ChEBI" id="CHEBI:29035"/>
    </cofactor>
</comment>